<proteinExistence type="predicted"/>
<organism evidence="1">
    <name type="scientific">Fusarium oxysporum (strain Fo5176)</name>
    <name type="common">Fusarium vascular wilt</name>
    <dbReference type="NCBI Taxonomy" id="660025"/>
    <lineage>
        <taxon>Eukaryota</taxon>
        <taxon>Fungi</taxon>
        <taxon>Dikarya</taxon>
        <taxon>Ascomycota</taxon>
        <taxon>Pezizomycotina</taxon>
        <taxon>Sordariomycetes</taxon>
        <taxon>Hypocreomycetidae</taxon>
        <taxon>Hypocreales</taxon>
        <taxon>Nectriaceae</taxon>
        <taxon>Fusarium</taxon>
        <taxon>Fusarium oxysporum species complex</taxon>
    </lineage>
</organism>
<protein>
    <submittedName>
        <fullName evidence="1">Uncharacterized protein</fullName>
    </submittedName>
</protein>
<evidence type="ECO:0000313" key="1">
    <source>
        <dbReference type="EMBL" id="EGU82884.1"/>
    </source>
</evidence>
<sequence>IKGYYKVKKGKL</sequence>
<name>F9FJM3_FUSOF</name>
<gene>
    <name evidence="1" type="ORF">FOXB_06602</name>
</gene>
<accession>F9FJM3</accession>
<dbReference type="EMBL" id="AFQF01002020">
    <property type="protein sequence ID" value="EGU82884.1"/>
    <property type="molecule type" value="Genomic_DNA"/>
</dbReference>
<feature type="non-terminal residue" evidence="1">
    <location>
        <position position="1"/>
    </location>
</feature>
<comment type="caution">
    <text evidence="1">The sequence shown here is derived from an EMBL/GenBank/DDBJ whole genome shotgun (WGS) entry which is preliminary data.</text>
</comment>
<reference evidence="1" key="1">
    <citation type="journal article" date="2012" name="Mol. Plant Microbe Interact.">
        <title>A highly conserved effector in Fusarium oxysporum is required for full virulence on Arabidopsis.</title>
        <authorList>
            <person name="Thatcher L.F."/>
            <person name="Gardiner D.M."/>
            <person name="Kazan K."/>
            <person name="Manners J."/>
        </authorList>
    </citation>
    <scope>NUCLEOTIDE SEQUENCE [LARGE SCALE GENOMIC DNA]</scope>
    <source>
        <strain evidence="1">Fo5176</strain>
    </source>
</reference>